<dbReference type="RefSeq" id="WP_058030218.1">
    <property type="nucleotide sequence ID" value="NZ_CP013187.1"/>
</dbReference>
<keyword evidence="4" id="KW-1185">Reference proteome</keyword>
<evidence type="ECO:0000313" key="3">
    <source>
        <dbReference type="EMBL" id="ALO42558.1"/>
    </source>
</evidence>
<dbReference type="EMBL" id="CP013187">
    <property type="protein sequence ID" value="ALO42558.1"/>
    <property type="molecule type" value="Genomic_DNA"/>
</dbReference>
<feature type="compositionally biased region" description="Acidic residues" evidence="1">
    <location>
        <begin position="155"/>
        <end position="164"/>
    </location>
</feature>
<feature type="transmembrane region" description="Helical" evidence="2">
    <location>
        <begin position="35"/>
        <end position="52"/>
    </location>
</feature>
<dbReference type="AlphaFoldDB" id="A0A0S2K3A0"/>
<keyword evidence="2" id="KW-0812">Transmembrane</keyword>
<dbReference type="STRING" id="161398.PP2015_2060"/>
<dbReference type="KEGG" id="pphe:PP2015_2060"/>
<keyword evidence="2" id="KW-1133">Transmembrane helix</keyword>
<evidence type="ECO:0000313" key="4">
    <source>
        <dbReference type="Proteomes" id="UP000061457"/>
    </source>
</evidence>
<gene>
    <name evidence="3" type="ORF">PP2015_2060</name>
</gene>
<reference evidence="4" key="1">
    <citation type="submission" date="2015-11" db="EMBL/GenBank/DDBJ databases">
        <authorList>
            <person name="Kim K.M."/>
        </authorList>
    </citation>
    <scope>NUCLEOTIDE SEQUENCE [LARGE SCALE GENOMIC DNA]</scope>
    <source>
        <strain evidence="4">KCTC 12086</strain>
    </source>
</reference>
<dbReference type="PATRIC" id="fig|161398.10.peg.2095"/>
<organism evidence="3 4">
    <name type="scientific">Pseudoalteromonas phenolica</name>
    <dbReference type="NCBI Taxonomy" id="161398"/>
    <lineage>
        <taxon>Bacteria</taxon>
        <taxon>Pseudomonadati</taxon>
        <taxon>Pseudomonadota</taxon>
        <taxon>Gammaproteobacteria</taxon>
        <taxon>Alteromonadales</taxon>
        <taxon>Pseudoalteromonadaceae</taxon>
        <taxon>Pseudoalteromonas</taxon>
    </lineage>
</organism>
<evidence type="ECO:0000256" key="2">
    <source>
        <dbReference type="SAM" id="Phobius"/>
    </source>
</evidence>
<keyword evidence="2" id="KW-0472">Membrane</keyword>
<proteinExistence type="predicted"/>
<name>A0A0S2K3A0_9GAMM</name>
<accession>A0A0S2K3A0</accession>
<sequence>MYKNTQFAWVIWAILLWISSFLAVAAQLIGFNAGIIGFAVLLALVAIAFYGLTVEVNSTRHSVSFWFGPGVGKKTLSFNDIESVRAVRNSLRHGVGMRISHDGWVYAAAGFSAIEIQLKDGTKYRIGTNDQETLLASFPEALKHVPEVINTPEQADIDEDDEEHEPIKKRKDPFDFS</sequence>
<dbReference type="Proteomes" id="UP000061457">
    <property type="component" value="Chromosome I"/>
</dbReference>
<dbReference type="OrthoDB" id="5471116at2"/>
<protein>
    <submittedName>
        <fullName evidence="3">Uncharacterized protein</fullName>
    </submittedName>
</protein>
<feature type="region of interest" description="Disordered" evidence="1">
    <location>
        <begin position="149"/>
        <end position="177"/>
    </location>
</feature>
<evidence type="ECO:0000256" key="1">
    <source>
        <dbReference type="SAM" id="MobiDB-lite"/>
    </source>
</evidence>